<sequence length="95" mass="10310">MGWVSVSRDDCVRRRVKLLSVVTIGPADRYASPSAGSTLAEVLLWPRGGSERERERVGFVFKEDWVAHSYCSASGKLDGRATAQGESGLDSHGDI</sequence>
<name>A0A9P5ABG4_9HYPO</name>
<dbReference type="Proteomes" id="UP000730481">
    <property type="component" value="Unassembled WGS sequence"/>
</dbReference>
<organism evidence="1 2">
    <name type="scientific">Fusarium beomiforme</name>
    <dbReference type="NCBI Taxonomy" id="44412"/>
    <lineage>
        <taxon>Eukaryota</taxon>
        <taxon>Fungi</taxon>
        <taxon>Dikarya</taxon>
        <taxon>Ascomycota</taxon>
        <taxon>Pezizomycotina</taxon>
        <taxon>Sordariomycetes</taxon>
        <taxon>Hypocreomycetidae</taxon>
        <taxon>Hypocreales</taxon>
        <taxon>Nectriaceae</taxon>
        <taxon>Fusarium</taxon>
        <taxon>Fusarium burgessii species complex</taxon>
    </lineage>
</organism>
<accession>A0A9P5ABG4</accession>
<proteinExistence type="predicted"/>
<keyword evidence="2" id="KW-1185">Reference proteome</keyword>
<evidence type="ECO:0000313" key="2">
    <source>
        <dbReference type="Proteomes" id="UP000730481"/>
    </source>
</evidence>
<dbReference type="AlphaFoldDB" id="A0A9P5ABG4"/>
<protein>
    <submittedName>
        <fullName evidence="1">Uncharacterized protein</fullName>
    </submittedName>
</protein>
<gene>
    <name evidence="1" type="ORF">FBEOM_10968</name>
</gene>
<dbReference type="EMBL" id="PVQB02000581">
    <property type="protein sequence ID" value="KAF4335183.1"/>
    <property type="molecule type" value="Genomic_DNA"/>
</dbReference>
<reference evidence="1" key="1">
    <citation type="journal article" date="2017" name="Mycologia">
        <title>Fusarium algeriense, sp. nov., a novel toxigenic crown rot pathogen of durum wheat from Algeria is nested in the Fusarium burgessii species complex.</title>
        <authorList>
            <person name="Laraba I."/>
            <person name="Keddad A."/>
            <person name="Boureghda H."/>
            <person name="Abdallah N."/>
            <person name="Vaughan M.M."/>
            <person name="Proctor R.H."/>
            <person name="Busman M."/>
            <person name="O'Donnell K."/>
        </authorList>
    </citation>
    <scope>NUCLEOTIDE SEQUENCE</scope>
    <source>
        <strain evidence="1">NRRL 25174</strain>
    </source>
</reference>
<evidence type="ECO:0000313" key="1">
    <source>
        <dbReference type="EMBL" id="KAF4335183.1"/>
    </source>
</evidence>
<reference evidence="1" key="2">
    <citation type="submission" date="2020-02" db="EMBL/GenBank/DDBJ databases">
        <title>Identification and distribution of gene clusters putatively required for synthesis of sphingolipid metabolism inhibitors in phylogenetically diverse species of the filamentous fungus Fusarium.</title>
        <authorList>
            <person name="Kim H.-S."/>
            <person name="Busman M."/>
            <person name="Brown D.W."/>
            <person name="Divon H."/>
            <person name="Uhlig S."/>
            <person name="Proctor R.H."/>
        </authorList>
    </citation>
    <scope>NUCLEOTIDE SEQUENCE</scope>
    <source>
        <strain evidence="1">NRRL 25174</strain>
    </source>
</reference>
<comment type="caution">
    <text evidence="1">The sequence shown here is derived from an EMBL/GenBank/DDBJ whole genome shotgun (WGS) entry which is preliminary data.</text>
</comment>